<evidence type="ECO:0000313" key="1">
    <source>
        <dbReference type="EMBL" id="NHZ32298.1"/>
    </source>
</evidence>
<keyword evidence="2" id="KW-1185">Reference proteome</keyword>
<gene>
    <name evidence="1" type="ORF">F0185_01655</name>
</gene>
<sequence length="71" mass="7358">MTLSSLKIAQRLGLGTLLALLAPIAAPGILDLQRLQDDSTILVGNHRSQAKVAGEALDNACGSIVRAVEHA</sequence>
<evidence type="ECO:0000313" key="2">
    <source>
        <dbReference type="Proteomes" id="UP000785613"/>
    </source>
</evidence>
<name>A0ABX0LI01_9BURK</name>
<dbReference type="EMBL" id="VUYU01000001">
    <property type="protein sequence ID" value="NHZ32298.1"/>
    <property type="molecule type" value="Genomic_DNA"/>
</dbReference>
<reference evidence="1 2" key="1">
    <citation type="submission" date="2019-09" db="EMBL/GenBank/DDBJ databases">
        <title>Taxonomy of Antarctic Massilia spp.: description of Massilia rubra sp. nov., Massilia aquatica sp. nov., Massilia mucilaginosa sp. nov., Massilia frigida sp. nov. isolated from streams, lakes and regoliths.</title>
        <authorList>
            <person name="Holochova P."/>
            <person name="Sedlacek I."/>
            <person name="Kralova S."/>
            <person name="Maslanova I."/>
            <person name="Busse H.-J."/>
            <person name="Stankova E."/>
            <person name="Vrbovska V."/>
            <person name="Kovarovic V."/>
            <person name="Bartak M."/>
            <person name="Svec P."/>
            <person name="Pantucek R."/>
        </authorList>
    </citation>
    <scope>NUCLEOTIDE SEQUENCE [LARGE SCALE GENOMIC DNA]</scope>
    <source>
        <strain evidence="1 2">CCM 8692</strain>
    </source>
</reference>
<organism evidence="1 2">
    <name type="scientific">Massilia rubra</name>
    <dbReference type="NCBI Taxonomy" id="2607910"/>
    <lineage>
        <taxon>Bacteria</taxon>
        <taxon>Pseudomonadati</taxon>
        <taxon>Pseudomonadota</taxon>
        <taxon>Betaproteobacteria</taxon>
        <taxon>Burkholderiales</taxon>
        <taxon>Oxalobacteraceae</taxon>
        <taxon>Telluria group</taxon>
        <taxon>Massilia</taxon>
    </lineage>
</organism>
<proteinExistence type="predicted"/>
<dbReference type="RefSeq" id="WP_167220974.1">
    <property type="nucleotide sequence ID" value="NZ_VUYU01000001.1"/>
</dbReference>
<protein>
    <submittedName>
        <fullName evidence="1">Uncharacterized protein</fullName>
    </submittedName>
</protein>
<dbReference type="Proteomes" id="UP000785613">
    <property type="component" value="Unassembled WGS sequence"/>
</dbReference>
<accession>A0ABX0LI01</accession>
<comment type="caution">
    <text evidence="1">The sequence shown here is derived from an EMBL/GenBank/DDBJ whole genome shotgun (WGS) entry which is preliminary data.</text>
</comment>